<evidence type="ECO:0000256" key="1">
    <source>
        <dbReference type="SAM" id="MobiDB-lite"/>
    </source>
</evidence>
<proteinExistence type="predicted"/>
<feature type="compositionally biased region" description="Basic and acidic residues" evidence="1">
    <location>
        <begin position="126"/>
        <end position="152"/>
    </location>
</feature>
<sequence>MAKIGAQKAANMTGVSKATIQRAMKSGRLSYEVDEHGQKLIDTSELERVFTIKQDSASTSEAMIKAELQKATDMLEMERVKMRLRMLEDQLHITQQTLEDVKEQREQWQKQAQQVLITSQHSQKAAEELKQELKDRDAREKEIRQKQMEMRMKRMQAQNQNQEPAQNATIWTKLFKRA</sequence>
<protein>
    <submittedName>
        <fullName evidence="2">Entry exclusion 1 domain-containing protein</fullName>
    </submittedName>
</protein>
<organism evidence="2 3">
    <name type="scientific">Micavibrio aeruginosavorus</name>
    <dbReference type="NCBI Taxonomy" id="349221"/>
    <lineage>
        <taxon>Bacteria</taxon>
        <taxon>Pseudomonadati</taxon>
        <taxon>Bdellovibrionota</taxon>
        <taxon>Bdellovibrionia</taxon>
        <taxon>Bdellovibrionales</taxon>
        <taxon>Pseudobdellovibrionaceae</taxon>
        <taxon>Micavibrio</taxon>
    </lineage>
</organism>
<name>A0A2W5HCM4_9BACT</name>
<dbReference type="Proteomes" id="UP000249739">
    <property type="component" value="Unassembled WGS sequence"/>
</dbReference>
<gene>
    <name evidence="2" type="ORF">DI586_11280</name>
</gene>
<reference evidence="2 3" key="1">
    <citation type="submission" date="2017-08" db="EMBL/GenBank/DDBJ databases">
        <title>Infants hospitalized years apart are colonized by the same room-sourced microbial strains.</title>
        <authorList>
            <person name="Brooks B."/>
            <person name="Olm M.R."/>
            <person name="Firek B.A."/>
            <person name="Baker R."/>
            <person name="Thomas B.C."/>
            <person name="Morowitz M.J."/>
            <person name="Banfield J.F."/>
        </authorList>
    </citation>
    <scope>NUCLEOTIDE SEQUENCE [LARGE SCALE GENOMIC DNA]</scope>
    <source>
        <strain evidence="2">S2_006_000_R2_64</strain>
    </source>
</reference>
<comment type="caution">
    <text evidence="2">The sequence shown here is derived from an EMBL/GenBank/DDBJ whole genome shotgun (WGS) entry which is preliminary data.</text>
</comment>
<evidence type="ECO:0000313" key="3">
    <source>
        <dbReference type="Proteomes" id="UP000249739"/>
    </source>
</evidence>
<dbReference type="AlphaFoldDB" id="A0A2W5HCM4"/>
<dbReference type="EMBL" id="QFOT01000191">
    <property type="protein sequence ID" value="PZP53222.1"/>
    <property type="molecule type" value="Genomic_DNA"/>
</dbReference>
<dbReference type="Gene3D" id="1.10.1660.10">
    <property type="match status" value="1"/>
</dbReference>
<evidence type="ECO:0000313" key="2">
    <source>
        <dbReference type="EMBL" id="PZP53222.1"/>
    </source>
</evidence>
<feature type="region of interest" description="Disordered" evidence="1">
    <location>
        <begin position="126"/>
        <end position="171"/>
    </location>
</feature>
<feature type="compositionally biased region" description="Low complexity" evidence="1">
    <location>
        <begin position="155"/>
        <end position="168"/>
    </location>
</feature>
<accession>A0A2W5HCM4</accession>